<keyword evidence="3" id="KW-1185">Reference proteome</keyword>
<dbReference type="Gene3D" id="3.40.50.720">
    <property type="entry name" value="NAD(P)-binding Rossmann-like Domain"/>
    <property type="match status" value="1"/>
</dbReference>
<dbReference type="SUPFAM" id="SSF51735">
    <property type="entry name" value="NAD(P)-binding Rossmann-fold domains"/>
    <property type="match status" value="1"/>
</dbReference>
<dbReference type="InterPro" id="IPR003781">
    <property type="entry name" value="CoA-bd"/>
</dbReference>
<dbReference type="OrthoDB" id="708726at2"/>
<gene>
    <name evidence="2" type="ORF">FHK87_15500</name>
</gene>
<proteinExistence type="predicted"/>
<dbReference type="RefSeq" id="WP_140594664.1">
    <property type="nucleotide sequence ID" value="NZ_VFWZ01000004.1"/>
</dbReference>
<evidence type="ECO:0000313" key="2">
    <source>
        <dbReference type="EMBL" id="TPN85418.1"/>
    </source>
</evidence>
<evidence type="ECO:0000313" key="3">
    <source>
        <dbReference type="Proteomes" id="UP000315540"/>
    </source>
</evidence>
<accession>A0A504JC23</accession>
<dbReference type="Proteomes" id="UP000315540">
    <property type="component" value="Unassembled WGS sequence"/>
</dbReference>
<dbReference type="EMBL" id="VFWZ01000004">
    <property type="protein sequence ID" value="TPN85418.1"/>
    <property type="molecule type" value="Genomic_DNA"/>
</dbReference>
<organism evidence="2 3">
    <name type="scientific">Aquimarina algicola</name>
    <dbReference type="NCBI Taxonomy" id="2589995"/>
    <lineage>
        <taxon>Bacteria</taxon>
        <taxon>Pseudomonadati</taxon>
        <taxon>Bacteroidota</taxon>
        <taxon>Flavobacteriia</taxon>
        <taxon>Flavobacteriales</taxon>
        <taxon>Flavobacteriaceae</taxon>
        <taxon>Aquimarina</taxon>
    </lineage>
</organism>
<comment type="caution">
    <text evidence="2">The sequence shown here is derived from an EMBL/GenBank/DDBJ whole genome shotgun (WGS) entry which is preliminary data.</text>
</comment>
<name>A0A504JC23_9FLAO</name>
<reference evidence="2 3" key="1">
    <citation type="submission" date="2019-06" db="EMBL/GenBank/DDBJ databases">
        <authorList>
            <person name="Meng X."/>
        </authorList>
    </citation>
    <scope>NUCLEOTIDE SEQUENCE [LARGE SCALE GENOMIC DNA]</scope>
    <source>
        <strain evidence="2 3">M625</strain>
    </source>
</reference>
<sequence>MKKRTLILGASLKKERYSNLAIQSLVKHNHEVVAVGLKTGSVAGVPIQTSIEGIKDIDTISLYLHPSKQESYYNFIIELSPRRLIFNPGTENNAVYAMFEKNGIQVEEACTLVLLSTNQY</sequence>
<evidence type="ECO:0000259" key="1">
    <source>
        <dbReference type="Pfam" id="PF13380"/>
    </source>
</evidence>
<dbReference type="AlphaFoldDB" id="A0A504JC23"/>
<dbReference type="InterPro" id="IPR036291">
    <property type="entry name" value="NAD(P)-bd_dom_sf"/>
</dbReference>
<dbReference type="Pfam" id="PF13380">
    <property type="entry name" value="CoA_binding_2"/>
    <property type="match status" value="1"/>
</dbReference>
<feature type="domain" description="CoA-binding" evidence="1">
    <location>
        <begin position="3"/>
        <end position="114"/>
    </location>
</feature>
<protein>
    <submittedName>
        <fullName evidence="2">CoA-binding protein</fullName>
    </submittedName>
</protein>